<evidence type="ECO:0000313" key="5">
    <source>
        <dbReference type="Proteomes" id="UP000257109"/>
    </source>
</evidence>
<feature type="transmembrane region" description="Helical" evidence="2">
    <location>
        <begin position="12"/>
        <end position="34"/>
    </location>
</feature>
<dbReference type="STRING" id="157652.A0A371G2H5"/>
<proteinExistence type="predicted"/>
<gene>
    <name evidence="4" type="ORF">CR513_34408</name>
</gene>
<keyword evidence="2" id="KW-0472">Membrane</keyword>
<organism evidence="4 5">
    <name type="scientific">Mucuna pruriens</name>
    <name type="common">Velvet bean</name>
    <name type="synonym">Dolichos pruriens</name>
    <dbReference type="NCBI Taxonomy" id="157652"/>
    <lineage>
        <taxon>Eukaryota</taxon>
        <taxon>Viridiplantae</taxon>
        <taxon>Streptophyta</taxon>
        <taxon>Embryophyta</taxon>
        <taxon>Tracheophyta</taxon>
        <taxon>Spermatophyta</taxon>
        <taxon>Magnoliopsida</taxon>
        <taxon>eudicotyledons</taxon>
        <taxon>Gunneridae</taxon>
        <taxon>Pentapetalae</taxon>
        <taxon>rosids</taxon>
        <taxon>fabids</taxon>
        <taxon>Fabales</taxon>
        <taxon>Fabaceae</taxon>
        <taxon>Papilionoideae</taxon>
        <taxon>50 kb inversion clade</taxon>
        <taxon>NPAAA clade</taxon>
        <taxon>indigoferoid/millettioid clade</taxon>
        <taxon>Phaseoleae</taxon>
        <taxon>Mucuna</taxon>
    </lineage>
</organism>
<dbReference type="SMART" id="SM00343">
    <property type="entry name" value="ZnF_C2HC"/>
    <property type="match status" value="1"/>
</dbReference>
<name>A0A371G2H5_MUCPR</name>
<dbReference type="PANTHER" id="PTHR35046">
    <property type="entry name" value="ZINC KNUCKLE (CCHC-TYPE) FAMILY PROTEIN"/>
    <property type="match status" value="1"/>
</dbReference>
<accession>A0A371G2H5</accession>
<dbReference type="GO" id="GO:0003676">
    <property type="term" value="F:nucleic acid binding"/>
    <property type="evidence" value="ECO:0007669"/>
    <property type="project" value="InterPro"/>
</dbReference>
<dbReference type="PANTHER" id="PTHR35046:SF9">
    <property type="entry name" value="RNA-DIRECTED DNA POLYMERASE"/>
    <property type="match status" value="1"/>
</dbReference>
<keyword evidence="2" id="KW-0812">Transmembrane</keyword>
<dbReference type="InterPro" id="IPR041588">
    <property type="entry name" value="Integrase_H2C2"/>
</dbReference>
<dbReference type="Pfam" id="PF17921">
    <property type="entry name" value="Integrase_H2C2"/>
    <property type="match status" value="1"/>
</dbReference>
<keyword evidence="5" id="KW-1185">Reference proteome</keyword>
<dbReference type="AlphaFoldDB" id="A0A371G2H5"/>
<evidence type="ECO:0000259" key="3">
    <source>
        <dbReference type="SMART" id="SM00343"/>
    </source>
</evidence>
<feature type="domain" description="CCHC-type" evidence="3">
    <location>
        <begin position="439"/>
        <end position="455"/>
    </location>
</feature>
<dbReference type="OrthoDB" id="407598at2759"/>
<feature type="region of interest" description="Disordered" evidence="1">
    <location>
        <begin position="409"/>
        <end position="432"/>
    </location>
</feature>
<dbReference type="Gene3D" id="1.10.340.70">
    <property type="match status" value="1"/>
</dbReference>
<evidence type="ECO:0000256" key="2">
    <source>
        <dbReference type="SAM" id="Phobius"/>
    </source>
</evidence>
<dbReference type="EMBL" id="QJKJ01007018">
    <property type="protein sequence ID" value="RDX84533.1"/>
    <property type="molecule type" value="Genomic_DNA"/>
</dbReference>
<dbReference type="Proteomes" id="UP000257109">
    <property type="component" value="Unassembled WGS sequence"/>
</dbReference>
<evidence type="ECO:0000256" key="1">
    <source>
        <dbReference type="SAM" id="MobiDB-lite"/>
    </source>
</evidence>
<dbReference type="GO" id="GO:0008270">
    <property type="term" value="F:zinc ion binding"/>
    <property type="evidence" value="ECO:0007669"/>
    <property type="project" value="InterPro"/>
</dbReference>
<evidence type="ECO:0000313" key="4">
    <source>
        <dbReference type="EMBL" id="RDX84533.1"/>
    </source>
</evidence>
<dbReference type="Gene3D" id="3.30.420.10">
    <property type="entry name" value="Ribonuclease H-like superfamily/Ribonuclease H"/>
    <property type="match status" value="1"/>
</dbReference>
<reference evidence="4" key="1">
    <citation type="submission" date="2018-05" db="EMBL/GenBank/DDBJ databases">
        <title>Draft genome of Mucuna pruriens seed.</title>
        <authorList>
            <person name="Nnadi N.E."/>
            <person name="Vos R."/>
            <person name="Hasami M.H."/>
            <person name="Devisetty U.K."/>
            <person name="Aguiy J.C."/>
        </authorList>
    </citation>
    <scope>NUCLEOTIDE SEQUENCE [LARGE SCALE GENOMIC DNA]</scope>
    <source>
        <strain evidence="4">JCA_2017</strain>
    </source>
</reference>
<feature type="compositionally biased region" description="Basic and acidic residues" evidence="1">
    <location>
        <begin position="409"/>
        <end position="423"/>
    </location>
</feature>
<dbReference type="InterPro" id="IPR036397">
    <property type="entry name" value="RNaseH_sf"/>
</dbReference>
<protein>
    <recommendedName>
        <fullName evidence="3">CCHC-type domain-containing protein</fullName>
    </recommendedName>
</protein>
<comment type="caution">
    <text evidence="4">The sequence shown here is derived from an EMBL/GenBank/DDBJ whole genome shotgun (WGS) entry which is preliminary data.</text>
</comment>
<dbReference type="SUPFAM" id="SSF57756">
    <property type="entry name" value="Retrovirus zinc finger-like domains"/>
    <property type="match status" value="1"/>
</dbReference>
<dbReference type="InterPro" id="IPR036875">
    <property type="entry name" value="Znf_CCHC_sf"/>
</dbReference>
<sequence length="462" mass="53350">MSSNTSKQRPIWWQVLSLGGIPCLPCLKLILYLVDDDFKKTYELCDNFANGGFLRHDALLFKEKRLCVSKSCIRELLVKEAYGDGLISHFGENKTYETLHYHFYWPHMKSDMHHIFKICLVCRMVKAKVSPPGLYTPLLIPTTPWVDLSMDFVLELPRFGGGRDSIFMVSQIGTPNSFVIFGGPFRVSLTLSYSFPPLVILKRIDKLKCFVGKSLRTWKEWLLHIEFAYNRVVNTTTSHSPFELVYGFNPLSPLDLLPLPCVSSMVNNDVLSKAQFVKKLHKKTYAHLEKKGEKYVKHANKGKKEREGDLVWVHLRKECFPNLRKEMFPTLRRYKLLLRGDGSVKIVKRINEYGGSSNFDVNDMSPFVVDIQDIVKFHEYKSLPTLVHQDSKEWKKNLSYPKLKLEGPKKESAPFKSHRDEVSKVSIPNSDTSKTSNIKCFKCLRKEHIASQCPNKRIVILR</sequence>
<dbReference type="InterPro" id="IPR001878">
    <property type="entry name" value="Znf_CCHC"/>
</dbReference>
<feature type="non-terminal residue" evidence="4">
    <location>
        <position position="1"/>
    </location>
</feature>
<keyword evidence="2" id="KW-1133">Transmembrane helix</keyword>